<accession>A0ACC2SGU9</accession>
<dbReference type="Proteomes" id="UP001165960">
    <property type="component" value="Unassembled WGS sequence"/>
</dbReference>
<evidence type="ECO:0000313" key="2">
    <source>
        <dbReference type="Proteomes" id="UP001165960"/>
    </source>
</evidence>
<comment type="caution">
    <text evidence="1">The sequence shown here is derived from an EMBL/GenBank/DDBJ whole genome shotgun (WGS) entry which is preliminary data.</text>
</comment>
<evidence type="ECO:0000313" key="1">
    <source>
        <dbReference type="EMBL" id="KAJ9061545.1"/>
    </source>
</evidence>
<protein>
    <submittedName>
        <fullName evidence="1">Uncharacterized protein</fullName>
    </submittedName>
</protein>
<keyword evidence="2" id="KW-1185">Reference proteome</keyword>
<proteinExistence type="predicted"/>
<reference evidence="1" key="1">
    <citation type="submission" date="2022-04" db="EMBL/GenBank/DDBJ databases">
        <title>Genome of the entomopathogenic fungus Entomophthora muscae.</title>
        <authorList>
            <person name="Elya C."/>
            <person name="Lovett B.R."/>
            <person name="Lee E."/>
            <person name="Macias A.M."/>
            <person name="Hajek A.E."/>
            <person name="De Bivort B.L."/>
            <person name="Kasson M.T."/>
            <person name="De Fine Licht H.H."/>
            <person name="Stajich J.E."/>
        </authorList>
    </citation>
    <scope>NUCLEOTIDE SEQUENCE</scope>
    <source>
        <strain evidence="1">Berkeley</strain>
    </source>
</reference>
<dbReference type="EMBL" id="QTSX02005058">
    <property type="protein sequence ID" value="KAJ9061545.1"/>
    <property type="molecule type" value="Genomic_DNA"/>
</dbReference>
<gene>
    <name evidence="1" type="ORF">DSO57_1019464</name>
</gene>
<sequence length="55" mass="6132">MGLPNFREIYASFRTPEEETEMSRSALFKFIGFVASCAVIALLAEKRAPFSAMKA</sequence>
<organism evidence="1 2">
    <name type="scientific">Entomophthora muscae</name>
    <dbReference type="NCBI Taxonomy" id="34485"/>
    <lineage>
        <taxon>Eukaryota</taxon>
        <taxon>Fungi</taxon>
        <taxon>Fungi incertae sedis</taxon>
        <taxon>Zoopagomycota</taxon>
        <taxon>Entomophthoromycotina</taxon>
        <taxon>Entomophthoromycetes</taxon>
        <taxon>Entomophthorales</taxon>
        <taxon>Entomophthoraceae</taxon>
        <taxon>Entomophthora</taxon>
    </lineage>
</organism>
<name>A0ACC2SGU9_9FUNG</name>